<name>A0A6B1G2B6_9CHLR</name>
<sequence length="150" mass="17292">MDKQDSDNRLPARFPAAIEVRSSGAVTEAREGGQAGLQEIVRQVQEGSRQPSSTFWRRVLFFWFRIYKYECLASEKSSVLDLRIPIPLPLIGAIFQQKLSWSQAFQFIEQGRRPDGIPPERFLESCMPLEFLRLYEGKNEKEELLVIGLD</sequence>
<gene>
    <name evidence="1" type="ORF">F4148_00700</name>
</gene>
<protein>
    <submittedName>
        <fullName evidence="1">Uncharacterized protein</fullName>
    </submittedName>
</protein>
<proteinExistence type="predicted"/>
<organism evidence="1">
    <name type="scientific">Caldilineaceae bacterium SB0675_bin_29</name>
    <dbReference type="NCBI Taxonomy" id="2605266"/>
    <lineage>
        <taxon>Bacteria</taxon>
        <taxon>Bacillati</taxon>
        <taxon>Chloroflexota</taxon>
        <taxon>Caldilineae</taxon>
        <taxon>Caldilineales</taxon>
        <taxon>Caldilineaceae</taxon>
    </lineage>
</organism>
<dbReference type="EMBL" id="VYDA01000023">
    <property type="protein sequence ID" value="MYH60334.1"/>
    <property type="molecule type" value="Genomic_DNA"/>
</dbReference>
<dbReference type="AlphaFoldDB" id="A0A6B1G2B6"/>
<evidence type="ECO:0000313" key="1">
    <source>
        <dbReference type="EMBL" id="MYH60334.1"/>
    </source>
</evidence>
<comment type="caution">
    <text evidence="1">The sequence shown here is derived from an EMBL/GenBank/DDBJ whole genome shotgun (WGS) entry which is preliminary data.</text>
</comment>
<accession>A0A6B1G2B6</accession>
<reference evidence="1" key="1">
    <citation type="submission" date="2019-09" db="EMBL/GenBank/DDBJ databases">
        <title>Characterisation of the sponge microbiome using genome-centric metagenomics.</title>
        <authorList>
            <person name="Engelberts J.P."/>
            <person name="Robbins S.J."/>
            <person name="De Goeij J.M."/>
            <person name="Aranda M."/>
            <person name="Bell S.C."/>
            <person name="Webster N.S."/>
        </authorList>
    </citation>
    <scope>NUCLEOTIDE SEQUENCE</scope>
    <source>
        <strain evidence="1">SB0675_bin_29</strain>
    </source>
</reference>